<protein>
    <submittedName>
        <fullName evidence="2">Uncharacterized protein</fullName>
    </submittedName>
</protein>
<reference evidence="3" key="1">
    <citation type="submission" date="2017-01" db="EMBL/GenBank/DDBJ databases">
        <title>Comparative genomics of anhydrobiosis in the tardigrade Hypsibius dujardini.</title>
        <authorList>
            <person name="Yoshida Y."/>
            <person name="Koutsovoulos G."/>
            <person name="Laetsch D."/>
            <person name="Stevens L."/>
            <person name="Kumar S."/>
            <person name="Horikawa D."/>
            <person name="Ishino K."/>
            <person name="Komine S."/>
            <person name="Tomita M."/>
            <person name="Blaxter M."/>
            <person name="Arakawa K."/>
        </authorList>
    </citation>
    <scope>NUCLEOTIDE SEQUENCE [LARGE SCALE GENOMIC DNA]</scope>
    <source>
        <strain evidence="3">Z151</strain>
    </source>
</reference>
<feature type="transmembrane region" description="Helical" evidence="1">
    <location>
        <begin position="102"/>
        <end position="119"/>
    </location>
</feature>
<dbReference type="Proteomes" id="UP000192578">
    <property type="component" value="Unassembled WGS sequence"/>
</dbReference>
<evidence type="ECO:0000313" key="2">
    <source>
        <dbReference type="EMBL" id="OQV25484.1"/>
    </source>
</evidence>
<keyword evidence="1" id="KW-0812">Transmembrane</keyword>
<proteinExistence type="predicted"/>
<gene>
    <name evidence="2" type="ORF">BV898_00425</name>
</gene>
<keyword evidence="1" id="KW-1133">Transmembrane helix</keyword>
<comment type="caution">
    <text evidence="2">The sequence shown here is derived from an EMBL/GenBank/DDBJ whole genome shotgun (WGS) entry which is preliminary data.</text>
</comment>
<accession>A0A1W0XDC6</accession>
<name>A0A1W0XDC6_HYPEX</name>
<keyword evidence="1" id="KW-0472">Membrane</keyword>
<sequence>MNIAWLTEFEPKLLLRIEWLEFGQSKHSVRHAKGVWAAHLNAVYTFSEKGFFFDRVISSLHLLANILYLRASARPRNNFCKPLFIRINRKSREKRKMVSERAVYGFVCGMLGLAGVIMFRQSNGAVNKEINFQRVQNELAAKGINIPRGAHVEVDKNGSHVAKP</sequence>
<organism evidence="2 3">
    <name type="scientific">Hypsibius exemplaris</name>
    <name type="common">Freshwater tardigrade</name>
    <dbReference type="NCBI Taxonomy" id="2072580"/>
    <lineage>
        <taxon>Eukaryota</taxon>
        <taxon>Metazoa</taxon>
        <taxon>Ecdysozoa</taxon>
        <taxon>Tardigrada</taxon>
        <taxon>Eutardigrada</taxon>
        <taxon>Parachela</taxon>
        <taxon>Hypsibioidea</taxon>
        <taxon>Hypsibiidae</taxon>
        <taxon>Hypsibius</taxon>
    </lineage>
</organism>
<keyword evidence="3" id="KW-1185">Reference proteome</keyword>
<dbReference type="AlphaFoldDB" id="A0A1W0XDC6"/>
<dbReference type="EMBL" id="MTYJ01000002">
    <property type="protein sequence ID" value="OQV25484.1"/>
    <property type="molecule type" value="Genomic_DNA"/>
</dbReference>
<evidence type="ECO:0000313" key="3">
    <source>
        <dbReference type="Proteomes" id="UP000192578"/>
    </source>
</evidence>
<evidence type="ECO:0000256" key="1">
    <source>
        <dbReference type="SAM" id="Phobius"/>
    </source>
</evidence>